<evidence type="ECO:0000313" key="3">
    <source>
        <dbReference type="Proteomes" id="UP000027215"/>
    </source>
</evidence>
<proteinExistence type="predicted"/>
<dbReference type="Proteomes" id="UP000027215">
    <property type="component" value="Chromosome"/>
</dbReference>
<evidence type="ECO:0000313" key="2">
    <source>
        <dbReference type="EMBL" id="AIC11183.1"/>
    </source>
</evidence>
<reference evidence="2 3" key="1">
    <citation type="submission" date="2013-08" db="EMBL/GenBank/DDBJ databases">
        <authorList>
            <person name="Stouthamer R."/>
            <person name="Nunney L."/>
        </authorList>
    </citation>
    <scope>NUCLEOTIDE SEQUENCE [LARGE SCALE GENOMIC DNA]</scope>
    <source>
        <strain evidence="3">ann-1</strain>
    </source>
</reference>
<keyword evidence="1" id="KW-0472">Membrane</keyword>
<accession>A0A060H6F3</accession>
<protein>
    <submittedName>
        <fullName evidence="2">Uncharacterized protein</fullName>
    </submittedName>
</protein>
<sequence>MGAAVVVVEMVRGWCRYAMWPWVMVVAVMSQEAVMGACMVWGNGGVRGQSYMGRWVDGRLRGVLAVVGCWGWVVTGGTMDGLKGMWLWRF</sequence>
<dbReference type="EMBL" id="CP006696">
    <property type="protein sequence ID" value="AIC11183.1"/>
    <property type="molecule type" value="Genomic_DNA"/>
</dbReference>
<dbReference type="KEGG" id="xfs:D934_05770"/>
<name>A0A060H6F3_XYLFS</name>
<organism evidence="2 3">
    <name type="scientific">Xylella fastidiosa subsp. sandyi Ann-1</name>
    <dbReference type="NCBI Taxonomy" id="155920"/>
    <lineage>
        <taxon>Bacteria</taxon>
        <taxon>Pseudomonadati</taxon>
        <taxon>Pseudomonadota</taxon>
        <taxon>Gammaproteobacteria</taxon>
        <taxon>Lysobacterales</taxon>
        <taxon>Lysobacteraceae</taxon>
        <taxon>Xylella</taxon>
    </lineage>
</organism>
<feature type="transmembrane region" description="Helical" evidence="1">
    <location>
        <begin position="20"/>
        <end position="41"/>
    </location>
</feature>
<gene>
    <name evidence="2" type="ORF">D934_05770</name>
</gene>
<keyword evidence="1" id="KW-0812">Transmembrane</keyword>
<feature type="transmembrane region" description="Helical" evidence="1">
    <location>
        <begin position="62"/>
        <end position="79"/>
    </location>
</feature>
<dbReference type="HOGENOM" id="CLU_167658_0_0_6"/>
<dbReference type="PATRIC" id="fig|155920.8.peg.1353"/>
<keyword evidence="1" id="KW-1133">Transmembrane helix</keyword>
<evidence type="ECO:0000256" key="1">
    <source>
        <dbReference type="SAM" id="Phobius"/>
    </source>
</evidence>
<dbReference type="AlphaFoldDB" id="A0A060H6F3"/>